<comment type="caution">
    <text evidence="1">The sequence shown here is derived from an EMBL/GenBank/DDBJ whole genome shotgun (WGS) entry which is preliminary data.</text>
</comment>
<name>A0A0I9SDX5_BACFG</name>
<accession>A0A0I9SDX5</accession>
<dbReference type="AlphaFoldDB" id="A0A0I9SDX5"/>
<gene>
    <name evidence="1" type="ORF">EE52_0201185</name>
</gene>
<organism evidence="1">
    <name type="scientific">Bacteroides fragilis</name>
    <dbReference type="NCBI Taxonomy" id="817"/>
    <lineage>
        <taxon>Bacteria</taxon>
        <taxon>Pseudomonadati</taxon>
        <taxon>Bacteroidota</taxon>
        <taxon>Bacteroidia</taxon>
        <taxon>Bacteroidales</taxon>
        <taxon>Bacteroidaceae</taxon>
        <taxon>Bacteroides</taxon>
    </lineage>
</organism>
<dbReference type="Gene3D" id="3.40.50.300">
    <property type="entry name" value="P-loop containing nucleotide triphosphate hydrolases"/>
    <property type="match status" value="2"/>
</dbReference>
<dbReference type="PATRIC" id="fig|817.53.peg.250"/>
<evidence type="ECO:0008006" key="2">
    <source>
        <dbReference type="Google" id="ProtNLM"/>
    </source>
</evidence>
<reference evidence="1" key="1">
    <citation type="book" date="2014" name="THE 24TH EUROPEAN CONGRESS OF CLINICAL MICROBIOLOGY AND INFECTIOUS DISEASES" publisher="ECCMID 2014" city="Barcelona, Spain">
        <title>Identification of resistance genes in three multidrug-resistant Bacteroides fragilis isolates by whole genome sequencing.</title>
        <editorList>
            <person name="Unknown"/>
            <person name="A."/>
        </editorList>
        <authorList>
            <person name="Sydenham T.V."/>
            <person name="Hasman H."/>
            <person name="Wang M."/>
            <person name="Soki J."/>
            <person name="Nagy E."/>
            <person name="Justesen U.S."/>
        </authorList>
    </citation>
    <scope>NUCLEOTIDE SEQUENCE</scope>
    <source>
        <strain evidence="1">DCMOUH0018B</strain>
    </source>
</reference>
<proteinExistence type="predicted"/>
<evidence type="ECO:0000313" key="1">
    <source>
        <dbReference type="EMBL" id="KFX76421.1"/>
    </source>
</evidence>
<dbReference type="SUPFAM" id="SSF52540">
    <property type="entry name" value="P-loop containing nucleoside triphosphate hydrolases"/>
    <property type="match status" value="2"/>
</dbReference>
<reference evidence="1" key="2">
    <citation type="submission" date="2014-07" db="EMBL/GenBank/DDBJ databases">
        <title>Genetics and epidemiology of antimicrobial resistance in B. fragilis group.</title>
        <authorList>
            <person name="Sydenham T.V."/>
            <person name="Hasman H."/>
            <person name="Kemp M."/>
            <person name="Justesen U.S."/>
        </authorList>
    </citation>
    <scope>NUCLEOTIDE SEQUENCE [LARGE SCALE GENOMIC DNA]</scope>
    <source>
        <strain evidence="1">DCMOUH0018B</strain>
    </source>
</reference>
<protein>
    <recommendedName>
        <fullName evidence="2">Type III restriction enzyme, res subunit</fullName>
    </recommendedName>
</protein>
<dbReference type="InterPro" id="IPR027417">
    <property type="entry name" value="P-loop_NTPase"/>
</dbReference>
<sequence>MKLREYQNNIAIQAAYKLVALGCCYLSMECRTGKTITALSTADNFDAESVLFITKLKAIPSIKADYEALKPSFKLDVVNYESCHKAKGKYDLVIIDEAHSLGAYPKPSKRTQEIKTICKGLPVLYLSGTPSPESYSQLYHQFWVCSSSPWKEYKTFYKWAKAYVNVRQKKVNGYFINDYSHADKAKIDRDTKDLFISYSQEQAGFEVNINEHILSVPMNECPGKYISSLRDNLMVEIDGNAILGDTPAKLLTKLHQLSSGTVIAENGLHLTFDKSKAEFIRQEFSGKKLALFYVYQSEAELLQSVFQNWTDSPEVFQLSTDKVFISQVRRAREGVRLDTADALIFFNLEFSFLSYEQGRNRLVSKERTAPAEVYFLCSDCGIESKILDAVHGKQDFTLSWFNKKAR</sequence>
<dbReference type="RefSeq" id="WP_044299440.1">
    <property type="nucleotide sequence ID" value="NZ_CP036542.1"/>
</dbReference>
<dbReference type="EMBL" id="JMZZ02000034">
    <property type="protein sequence ID" value="KFX76421.1"/>
    <property type="molecule type" value="Genomic_DNA"/>
</dbReference>